<evidence type="ECO:0008006" key="5">
    <source>
        <dbReference type="Google" id="ProtNLM"/>
    </source>
</evidence>
<gene>
    <name evidence="3" type="ORF">CBP31_07285</name>
</gene>
<dbReference type="Proteomes" id="UP000243937">
    <property type="component" value="Chromosome"/>
</dbReference>
<dbReference type="PANTHER" id="PTHR42928">
    <property type="entry name" value="TRICARBOXYLATE-BINDING PROTEIN"/>
    <property type="match status" value="1"/>
</dbReference>
<accession>A0A1Y0D4K5</accession>
<keyword evidence="2" id="KW-0732">Signal</keyword>
<evidence type="ECO:0000313" key="4">
    <source>
        <dbReference type="Proteomes" id="UP000243937"/>
    </source>
</evidence>
<dbReference type="InterPro" id="IPR042100">
    <property type="entry name" value="Bug_dom1"/>
</dbReference>
<dbReference type="CDD" id="cd07012">
    <property type="entry name" value="PBP2_Bug_TTT"/>
    <property type="match status" value="1"/>
</dbReference>
<dbReference type="PIRSF" id="PIRSF017082">
    <property type="entry name" value="YflP"/>
    <property type="match status" value="1"/>
</dbReference>
<dbReference type="OrthoDB" id="5171643at2"/>
<dbReference type="Pfam" id="PF03401">
    <property type="entry name" value="TctC"/>
    <property type="match status" value="1"/>
</dbReference>
<sequence>MKLYKKLFTAIVCSSVLTTPLAIADDYPEKPVTMIVAYSPGGGNDTVARLMAKHIEPYLGARMVVENASGAGGQIGFTRLAKADNDGYTLGLLSSPSIFMIEMLRKNVAFTLDDFQAIANIQSDPILLAVNAKSDYQSFEDFSKKVENNAGSINVSGDGPQSNVHLQAAALEDALSLDINFVSYSGSGPSATALLGNEVEAALLTTSSALAFIESGRIRPLAIFSPERHPALKEVPTIEEASGTDVTDIGTAIRGVASPVGVSKERIAHLETAFESLLKDKDFVKATQNLGIELTYQNSEAFEATLKSSRDGTKRYIDLMK</sequence>
<keyword evidence="4" id="KW-1185">Reference proteome</keyword>
<proteinExistence type="inferred from homology"/>
<comment type="similarity">
    <text evidence="1">Belongs to the UPF0065 (bug) family.</text>
</comment>
<evidence type="ECO:0000313" key="3">
    <source>
        <dbReference type="EMBL" id="ART82452.1"/>
    </source>
</evidence>
<name>A0A1Y0D4K5_9GAMM</name>
<organism evidence="3 4">
    <name type="scientific">Oceanisphaera profunda</name>
    <dbReference type="NCBI Taxonomy" id="1416627"/>
    <lineage>
        <taxon>Bacteria</taxon>
        <taxon>Pseudomonadati</taxon>
        <taxon>Pseudomonadota</taxon>
        <taxon>Gammaproteobacteria</taxon>
        <taxon>Aeromonadales</taxon>
        <taxon>Aeromonadaceae</taxon>
        <taxon>Oceanisphaera</taxon>
    </lineage>
</organism>
<dbReference type="EMBL" id="CP021377">
    <property type="protein sequence ID" value="ART82452.1"/>
    <property type="molecule type" value="Genomic_DNA"/>
</dbReference>
<dbReference type="KEGG" id="opf:CBP31_07285"/>
<dbReference type="AlphaFoldDB" id="A0A1Y0D4K5"/>
<protein>
    <recommendedName>
        <fullName evidence="5">ABC transporter substrate-binding protein</fullName>
    </recommendedName>
</protein>
<dbReference type="RefSeq" id="WP_087035899.1">
    <property type="nucleotide sequence ID" value="NZ_CP021377.1"/>
</dbReference>
<reference evidence="3 4" key="1">
    <citation type="journal article" date="2014" name="Int. J. Syst. Evol. Microbiol.">
        <title>Oceanisphaera profunda sp. nov., a marine bacterium isolated from deep-sea sediment, and emended description of the genus Oceanisphaera.</title>
        <authorList>
            <person name="Xu Z."/>
            <person name="Zhang X.Y."/>
            <person name="Su H.N."/>
            <person name="Yu Z.C."/>
            <person name="Liu C."/>
            <person name="Li H."/>
            <person name="Chen X.L."/>
            <person name="Song X.Y."/>
            <person name="Xie B.B."/>
            <person name="Qin Q.L."/>
            <person name="Zhou B.C."/>
            <person name="Shi M."/>
            <person name="Huang Y."/>
            <person name="Zhang Y.Z."/>
        </authorList>
    </citation>
    <scope>NUCLEOTIDE SEQUENCE [LARGE SCALE GENOMIC DNA]</scope>
    <source>
        <strain evidence="3 4">SM1222</strain>
    </source>
</reference>
<feature type="signal peptide" evidence="2">
    <location>
        <begin position="1"/>
        <end position="24"/>
    </location>
</feature>
<evidence type="ECO:0000256" key="1">
    <source>
        <dbReference type="ARBA" id="ARBA00006987"/>
    </source>
</evidence>
<dbReference type="SUPFAM" id="SSF53850">
    <property type="entry name" value="Periplasmic binding protein-like II"/>
    <property type="match status" value="1"/>
</dbReference>
<feature type="chain" id="PRO_5012665793" description="ABC transporter substrate-binding protein" evidence="2">
    <location>
        <begin position="25"/>
        <end position="321"/>
    </location>
</feature>
<dbReference type="InterPro" id="IPR005064">
    <property type="entry name" value="BUG"/>
</dbReference>
<dbReference type="Gene3D" id="3.40.190.10">
    <property type="entry name" value="Periplasmic binding protein-like II"/>
    <property type="match status" value="1"/>
</dbReference>
<evidence type="ECO:0000256" key="2">
    <source>
        <dbReference type="SAM" id="SignalP"/>
    </source>
</evidence>
<dbReference type="Gene3D" id="3.40.190.150">
    <property type="entry name" value="Bordetella uptake gene, domain 1"/>
    <property type="match status" value="1"/>
</dbReference>
<dbReference type="PANTHER" id="PTHR42928:SF5">
    <property type="entry name" value="BLR1237 PROTEIN"/>
    <property type="match status" value="1"/>
</dbReference>